<name>G0NIE1_CAEBE</name>
<feature type="compositionally biased region" description="Polar residues" evidence="1">
    <location>
        <begin position="1"/>
        <end position="17"/>
    </location>
</feature>
<protein>
    <submittedName>
        <fullName evidence="2">Uncharacterized protein</fullName>
    </submittedName>
</protein>
<sequence length="63" mass="6962">MVKSTPKQPASTLSSWTGRLRTRTVKTNSQQAMTTSSSPDSIPVERRRPDAEKSTDRQVGCEP</sequence>
<reference evidence="3" key="1">
    <citation type="submission" date="2011-07" db="EMBL/GenBank/DDBJ databases">
        <authorList>
            <consortium name="Caenorhabditis brenneri Sequencing and Analysis Consortium"/>
            <person name="Wilson R.K."/>
        </authorList>
    </citation>
    <scope>NUCLEOTIDE SEQUENCE [LARGE SCALE GENOMIC DNA]</scope>
    <source>
        <strain evidence="3">PB2801</strain>
    </source>
</reference>
<evidence type="ECO:0000313" key="2">
    <source>
        <dbReference type="EMBL" id="EGT31752.1"/>
    </source>
</evidence>
<dbReference type="InParanoid" id="G0NIE1"/>
<feature type="compositionally biased region" description="Basic and acidic residues" evidence="1">
    <location>
        <begin position="43"/>
        <end position="56"/>
    </location>
</feature>
<evidence type="ECO:0000256" key="1">
    <source>
        <dbReference type="SAM" id="MobiDB-lite"/>
    </source>
</evidence>
<dbReference type="HOGENOM" id="CLU_2887825_0_0_1"/>
<dbReference type="Proteomes" id="UP000008068">
    <property type="component" value="Unassembled WGS sequence"/>
</dbReference>
<dbReference type="EMBL" id="GL379889">
    <property type="protein sequence ID" value="EGT31752.1"/>
    <property type="molecule type" value="Genomic_DNA"/>
</dbReference>
<feature type="compositionally biased region" description="Polar residues" evidence="1">
    <location>
        <begin position="25"/>
        <end position="40"/>
    </location>
</feature>
<gene>
    <name evidence="2" type="ORF">CAEBREN_09193</name>
</gene>
<proteinExistence type="predicted"/>
<evidence type="ECO:0000313" key="3">
    <source>
        <dbReference type="Proteomes" id="UP000008068"/>
    </source>
</evidence>
<organism evidence="3">
    <name type="scientific">Caenorhabditis brenneri</name>
    <name type="common">Nematode worm</name>
    <dbReference type="NCBI Taxonomy" id="135651"/>
    <lineage>
        <taxon>Eukaryota</taxon>
        <taxon>Metazoa</taxon>
        <taxon>Ecdysozoa</taxon>
        <taxon>Nematoda</taxon>
        <taxon>Chromadorea</taxon>
        <taxon>Rhabditida</taxon>
        <taxon>Rhabditina</taxon>
        <taxon>Rhabditomorpha</taxon>
        <taxon>Rhabditoidea</taxon>
        <taxon>Rhabditidae</taxon>
        <taxon>Peloderinae</taxon>
        <taxon>Caenorhabditis</taxon>
    </lineage>
</organism>
<feature type="region of interest" description="Disordered" evidence="1">
    <location>
        <begin position="1"/>
        <end position="63"/>
    </location>
</feature>
<accession>G0NIE1</accession>
<dbReference type="AlphaFoldDB" id="G0NIE1"/>
<keyword evidence="3" id="KW-1185">Reference proteome</keyword>